<feature type="domain" description="DUF6533" evidence="3">
    <location>
        <begin position="66"/>
        <end position="107"/>
    </location>
</feature>
<feature type="transmembrane region" description="Helical" evidence="2">
    <location>
        <begin position="122"/>
        <end position="143"/>
    </location>
</feature>
<feature type="transmembrane region" description="Helical" evidence="2">
    <location>
        <begin position="263"/>
        <end position="283"/>
    </location>
</feature>
<keyword evidence="2" id="KW-0812">Transmembrane</keyword>
<evidence type="ECO:0000256" key="2">
    <source>
        <dbReference type="SAM" id="Phobius"/>
    </source>
</evidence>
<dbReference type="Proteomes" id="UP000292702">
    <property type="component" value="Unassembled WGS sequence"/>
</dbReference>
<accession>A0A4R0R462</accession>
<feature type="region of interest" description="Disordered" evidence="1">
    <location>
        <begin position="485"/>
        <end position="532"/>
    </location>
</feature>
<feature type="transmembrane region" description="Helical" evidence="2">
    <location>
        <begin position="155"/>
        <end position="176"/>
    </location>
</feature>
<feature type="transmembrane region" description="Helical" evidence="2">
    <location>
        <begin position="49"/>
        <end position="76"/>
    </location>
</feature>
<feature type="transmembrane region" description="Helical" evidence="2">
    <location>
        <begin position="196"/>
        <end position="219"/>
    </location>
</feature>
<evidence type="ECO:0000313" key="5">
    <source>
        <dbReference type="Proteomes" id="UP000292702"/>
    </source>
</evidence>
<feature type="compositionally biased region" description="Gly residues" evidence="1">
    <location>
        <begin position="502"/>
        <end position="515"/>
    </location>
</feature>
<feature type="compositionally biased region" description="Low complexity" evidence="1">
    <location>
        <begin position="405"/>
        <end position="434"/>
    </location>
</feature>
<feature type="transmembrane region" description="Helical" evidence="2">
    <location>
        <begin position="97"/>
        <end position="116"/>
    </location>
</feature>
<dbReference type="EMBL" id="RWJN01000410">
    <property type="protein sequence ID" value="TCD62022.1"/>
    <property type="molecule type" value="Genomic_DNA"/>
</dbReference>
<gene>
    <name evidence="4" type="ORF">EIP91_007617</name>
</gene>
<proteinExistence type="predicted"/>
<evidence type="ECO:0000313" key="4">
    <source>
        <dbReference type="EMBL" id="TCD62022.1"/>
    </source>
</evidence>
<dbReference type="OrthoDB" id="2637653at2759"/>
<dbReference type="Pfam" id="PF20151">
    <property type="entry name" value="DUF6533"/>
    <property type="match status" value="1"/>
</dbReference>
<evidence type="ECO:0000259" key="3">
    <source>
        <dbReference type="Pfam" id="PF20151"/>
    </source>
</evidence>
<protein>
    <recommendedName>
        <fullName evidence="3">DUF6533 domain-containing protein</fullName>
    </recommendedName>
</protein>
<feature type="transmembrane region" description="Helical" evidence="2">
    <location>
        <begin position="289"/>
        <end position="308"/>
    </location>
</feature>
<dbReference type="InterPro" id="IPR045340">
    <property type="entry name" value="DUF6533"/>
</dbReference>
<keyword evidence="2" id="KW-1133">Transmembrane helix</keyword>
<sequence length="532" mass="57073">MPLSSYLDVGSIDQSAFAALMLSPQRSMSNGPSPHLLLTPSFADRVSSLLWWIGLDWARCCGSVAGALSALLWDILITMGDEVNHIWLTRWTPLKTLYFFTRYYSIIILIVLNTQQITATTWVIMESISAVLLEVTTEVILILRIRAMYAASRRFTLMLFLLWILQTIVMVVSVGTSIPKILKSPDKLAPVVPVQMIAYSIASIVYETLLFALVIYKLVLSRHESRSHSPPSFPSNASSRTSATLNASKRNTSLLDILIRDSVWAYAAIFVVMVVNTVLFGLFSRTLGAFGFPWILAILGSVGPRLILNVRSAHARRTTITSATDFKLACSPAPTTTALFSSAVPSTLGYPGSPRPTIGGLSSVRGSSVGGLGLGLSAGASGKHEAEGEGEDEMFIPYTGPRYYTKPSPSPSSAPTSMPTSPQPAALPASPLSPLSFGMGEGGALLRRMKTLPPVPHSANEDVEAEGGQEIELVVVADEEMGLMGYGSRSPMVEQEQEQGREGGVVAGGVRGGSGEGRRSSLSPGFFEAGRR</sequence>
<dbReference type="AlphaFoldDB" id="A0A4R0R462"/>
<reference evidence="4 5" key="1">
    <citation type="submission" date="2018-11" db="EMBL/GenBank/DDBJ databases">
        <title>Genome assembly of Steccherinum ochraceum LE-BIN_3174, the white-rot fungus of the Steccherinaceae family (The Residual Polyporoid clade, Polyporales, Basidiomycota).</title>
        <authorList>
            <person name="Fedorova T.V."/>
            <person name="Glazunova O.A."/>
            <person name="Landesman E.O."/>
            <person name="Moiseenko K.V."/>
            <person name="Psurtseva N.V."/>
            <person name="Savinova O.S."/>
            <person name="Shakhova N.V."/>
            <person name="Tyazhelova T.V."/>
            <person name="Vasina D.V."/>
        </authorList>
    </citation>
    <scope>NUCLEOTIDE SEQUENCE [LARGE SCALE GENOMIC DNA]</scope>
    <source>
        <strain evidence="4 5">LE-BIN_3174</strain>
    </source>
</reference>
<name>A0A4R0R462_9APHY</name>
<keyword evidence="2" id="KW-0472">Membrane</keyword>
<keyword evidence="5" id="KW-1185">Reference proteome</keyword>
<evidence type="ECO:0000256" key="1">
    <source>
        <dbReference type="SAM" id="MobiDB-lite"/>
    </source>
</evidence>
<comment type="caution">
    <text evidence="4">The sequence shown here is derived from an EMBL/GenBank/DDBJ whole genome shotgun (WGS) entry which is preliminary data.</text>
</comment>
<feature type="region of interest" description="Disordered" evidence="1">
    <location>
        <begin position="378"/>
        <end position="434"/>
    </location>
</feature>
<organism evidence="4 5">
    <name type="scientific">Steccherinum ochraceum</name>
    <dbReference type="NCBI Taxonomy" id="92696"/>
    <lineage>
        <taxon>Eukaryota</taxon>
        <taxon>Fungi</taxon>
        <taxon>Dikarya</taxon>
        <taxon>Basidiomycota</taxon>
        <taxon>Agaricomycotina</taxon>
        <taxon>Agaricomycetes</taxon>
        <taxon>Polyporales</taxon>
        <taxon>Steccherinaceae</taxon>
        <taxon>Steccherinum</taxon>
    </lineage>
</organism>